<reference evidence="1" key="2">
    <citation type="journal article" date="2022" name="New Phytol.">
        <title>Evolutionary transition to the ectomycorrhizal habit in the genomes of a hyperdiverse lineage of mushroom-forming fungi.</title>
        <authorList>
            <person name="Looney B."/>
            <person name="Miyauchi S."/>
            <person name="Morin E."/>
            <person name="Drula E."/>
            <person name="Courty P.E."/>
            <person name="Kohler A."/>
            <person name="Kuo A."/>
            <person name="LaButti K."/>
            <person name="Pangilinan J."/>
            <person name="Lipzen A."/>
            <person name="Riley R."/>
            <person name="Andreopoulos W."/>
            <person name="He G."/>
            <person name="Johnson J."/>
            <person name="Nolan M."/>
            <person name="Tritt A."/>
            <person name="Barry K.W."/>
            <person name="Grigoriev I.V."/>
            <person name="Nagy L.G."/>
            <person name="Hibbett D."/>
            <person name="Henrissat B."/>
            <person name="Matheny P.B."/>
            <person name="Labbe J."/>
            <person name="Martin F.M."/>
        </authorList>
    </citation>
    <scope>NUCLEOTIDE SEQUENCE</scope>
    <source>
        <strain evidence="1">EC-137</strain>
    </source>
</reference>
<dbReference type="Proteomes" id="UP000814128">
    <property type="component" value="Unassembled WGS sequence"/>
</dbReference>
<name>A0ACB8QAJ9_9AGAM</name>
<comment type="caution">
    <text evidence="1">The sequence shown here is derived from an EMBL/GenBank/DDBJ whole genome shotgun (WGS) entry which is preliminary data.</text>
</comment>
<evidence type="ECO:0000313" key="1">
    <source>
        <dbReference type="EMBL" id="KAI0028843.1"/>
    </source>
</evidence>
<organism evidence="1 2">
    <name type="scientific">Vararia minispora EC-137</name>
    <dbReference type="NCBI Taxonomy" id="1314806"/>
    <lineage>
        <taxon>Eukaryota</taxon>
        <taxon>Fungi</taxon>
        <taxon>Dikarya</taxon>
        <taxon>Basidiomycota</taxon>
        <taxon>Agaricomycotina</taxon>
        <taxon>Agaricomycetes</taxon>
        <taxon>Russulales</taxon>
        <taxon>Lachnocladiaceae</taxon>
        <taxon>Vararia</taxon>
    </lineage>
</organism>
<keyword evidence="2" id="KW-1185">Reference proteome</keyword>
<reference evidence="1" key="1">
    <citation type="submission" date="2021-02" db="EMBL/GenBank/DDBJ databases">
        <authorList>
            <consortium name="DOE Joint Genome Institute"/>
            <person name="Ahrendt S."/>
            <person name="Looney B.P."/>
            <person name="Miyauchi S."/>
            <person name="Morin E."/>
            <person name="Drula E."/>
            <person name="Courty P.E."/>
            <person name="Chicoki N."/>
            <person name="Fauchery L."/>
            <person name="Kohler A."/>
            <person name="Kuo A."/>
            <person name="Labutti K."/>
            <person name="Pangilinan J."/>
            <person name="Lipzen A."/>
            <person name="Riley R."/>
            <person name="Andreopoulos W."/>
            <person name="He G."/>
            <person name="Johnson J."/>
            <person name="Barry K.W."/>
            <person name="Grigoriev I.V."/>
            <person name="Nagy L."/>
            <person name="Hibbett D."/>
            <person name="Henrissat B."/>
            <person name="Matheny P.B."/>
            <person name="Labbe J."/>
            <person name="Martin F."/>
        </authorList>
    </citation>
    <scope>NUCLEOTIDE SEQUENCE</scope>
    <source>
        <strain evidence="1">EC-137</strain>
    </source>
</reference>
<proteinExistence type="predicted"/>
<sequence>MSGNGIKTIALAGVGSIGAFIAEELLTAKAAGALDGVIILTRAGGSNDAVGQYAAKGARVEHVDYADESALANALRGAAAVVSTLGAAAIVNEQLALARAAKTAGVQLFVPSDFGNNNEGQTRGLLGVKATLYAKIEELELAWATFYTGLFADFGFVPCVGGRPLLLGFDFENGVVTVGGDGSVPVSFTSRRDIARFVVHALTTFPLEQLRNKFLRIEASRKNFNEIVSIYEQKHGKKLEVRYTPAEELRARLEKNPLDFFALLHHEWIEGRGAVGSPVDNGKWPEWKPTPVDEFL</sequence>
<evidence type="ECO:0000313" key="2">
    <source>
        <dbReference type="Proteomes" id="UP000814128"/>
    </source>
</evidence>
<gene>
    <name evidence="1" type="ORF">K488DRAFT_57652</name>
</gene>
<dbReference type="EMBL" id="MU273719">
    <property type="protein sequence ID" value="KAI0028843.1"/>
    <property type="molecule type" value="Genomic_DNA"/>
</dbReference>
<accession>A0ACB8QAJ9</accession>
<protein>
    <submittedName>
        <fullName evidence="1">NAD-binding protein</fullName>
    </submittedName>
</protein>